<evidence type="ECO:0000256" key="7">
    <source>
        <dbReference type="ARBA" id="ARBA00023015"/>
    </source>
</evidence>
<feature type="compositionally biased region" description="Polar residues" evidence="12">
    <location>
        <begin position="617"/>
        <end position="627"/>
    </location>
</feature>
<evidence type="ECO:0000256" key="5">
    <source>
        <dbReference type="ARBA" id="ARBA00022771"/>
    </source>
</evidence>
<dbReference type="GO" id="GO:0070860">
    <property type="term" value="C:RNA polymerase I core factor complex"/>
    <property type="evidence" value="ECO:0007669"/>
    <property type="project" value="InterPro"/>
</dbReference>
<keyword evidence="8" id="KW-0238">DNA-binding</keyword>
<evidence type="ECO:0000259" key="15">
    <source>
        <dbReference type="Pfam" id="PF20645"/>
    </source>
</evidence>
<evidence type="ECO:0000259" key="14">
    <source>
        <dbReference type="Pfam" id="PF20644"/>
    </source>
</evidence>
<reference evidence="16 17" key="1">
    <citation type="submission" date="2021-06" db="EMBL/GenBank/DDBJ databases">
        <authorList>
            <person name="Palmer J.M."/>
        </authorList>
    </citation>
    <scope>NUCLEOTIDE SEQUENCE [LARGE SCALE GENOMIC DNA]</scope>
    <source>
        <strain evidence="16 17">MEX-2019</strain>
        <tissue evidence="16">Muscle</tissue>
    </source>
</reference>
<dbReference type="InterPro" id="IPR033599">
    <property type="entry name" value="TAF1B/Rrn7"/>
</dbReference>
<dbReference type="AlphaFoldDB" id="A0AAV9S135"/>
<name>A0AAV9S135_9TELE</name>
<comment type="caution">
    <text evidence="16">The sequence shown here is derived from an EMBL/GenBank/DDBJ whole genome shotgun (WGS) entry which is preliminary data.</text>
</comment>
<feature type="domain" description="Rrn7/TAF1B N-terminal cyclin" evidence="14">
    <location>
        <begin position="80"/>
        <end position="238"/>
    </location>
</feature>
<sequence>MDEADTADYREPCAQCAAVDWGVSDEGRFYCRSCHNVIERTREVMDMSFACDSNRISWISSKSRTRKTDCGNVWMLCEVFQFILKNQADALLRLGVSPGFKDDVLCQLWRLYLQKSQQAYTRNPVNSLKFNQEGLDSDSGSAAESVLSGSFTDTGSNLHSSADCNAESTSDWGGSGQSSTCLTASWKRSCSLMTMDKTLALIHLALVWSREALTLSDLLRLVKDGHVPYVTAYEQLPEEMKLCGQVALLFHIKNIPSHRSIHKKAQGLVMFLQLPSFPPINPQTLLHPARLSLRYLTDANLPDELHRWVCILMDRADMANQKCHTLDLASHPTLPLYDLQAAALIIVTMKVLFGLDDHTEWNLSNEAGSHDDLGDLFSFRRWYRLVQAALIQAQQRRNQDIARKRWKGKKPFFIDKRDKHFVMKRRRILDNVQMCLKKLSSRAASVQDVGPSSFQFCWGGEDGSDGPSLQHMKLGKVVSLNHGVSTPSNFKYWHPPLRTCKPRSCTSHYSNLEPTLPRSFVWLLQLFSFMLDVEPWYLFEEVLEVERRVFGIKTPQSGQQIPISGQNETGSNTRKWNRNCEMTQSGDPAADINHLEDVQVSHAGFLESKQALCALDSGSTAGSASPHTSKHEEEEEFLWLR</sequence>
<evidence type="ECO:0000313" key="16">
    <source>
        <dbReference type="EMBL" id="KAK5614642.1"/>
    </source>
</evidence>
<evidence type="ECO:0000256" key="11">
    <source>
        <dbReference type="ARBA" id="ARBA00032500"/>
    </source>
</evidence>
<dbReference type="EMBL" id="JAHHUM010001156">
    <property type="protein sequence ID" value="KAK5614642.1"/>
    <property type="molecule type" value="Genomic_DNA"/>
</dbReference>
<dbReference type="GO" id="GO:0005668">
    <property type="term" value="C:RNA polymerase transcription factor SL1 complex"/>
    <property type="evidence" value="ECO:0007669"/>
    <property type="project" value="TreeGrafter"/>
</dbReference>
<evidence type="ECO:0000256" key="4">
    <source>
        <dbReference type="ARBA" id="ARBA00022723"/>
    </source>
</evidence>
<keyword evidence="5" id="KW-0863">Zinc-finger</keyword>
<feature type="region of interest" description="Disordered" evidence="12">
    <location>
        <begin position="617"/>
        <end position="641"/>
    </location>
</feature>
<dbReference type="GO" id="GO:0042790">
    <property type="term" value="P:nucleolar large rRNA transcription by RNA polymerase I"/>
    <property type="evidence" value="ECO:0007669"/>
    <property type="project" value="TreeGrafter"/>
</dbReference>
<evidence type="ECO:0000256" key="12">
    <source>
        <dbReference type="SAM" id="MobiDB-lite"/>
    </source>
</evidence>
<evidence type="ECO:0000256" key="8">
    <source>
        <dbReference type="ARBA" id="ARBA00023125"/>
    </source>
</evidence>
<feature type="domain" description="RRN7-type" evidence="13">
    <location>
        <begin position="8"/>
        <end position="39"/>
    </location>
</feature>
<keyword evidence="10" id="KW-0539">Nucleus</keyword>
<proteinExistence type="inferred from homology"/>
<evidence type="ECO:0000256" key="1">
    <source>
        <dbReference type="ARBA" id="ARBA00004604"/>
    </source>
</evidence>
<dbReference type="InterPro" id="IPR048538">
    <property type="entry name" value="Rrn7_cyclin_C"/>
</dbReference>
<dbReference type="Pfam" id="PF20645">
    <property type="entry name" value="Rrn7_cyclin_C"/>
    <property type="match status" value="1"/>
</dbReference>
<dbReference type="GO" id="GO:0001164">
    <property type="term" value="F:RNA polymerase I core promoter sequence-specific DNA binding"/>
    <property type="evidence" value="ECO:0007669"/>
    <property type="project" value="InterPro"/>
</dbReference>
<dbReference type="PANTHER" id="PTHR31576">
    <property type="entry name" value="TATA BOX-BINDING PROTEIN-ASSOCIATED FACTOR RNA POLYMERASE I SUBUNIT B"/>
    <property type="match status" value="1"/>
</dbReference>
<keyword evidence="4" id="KW-0479">Metal-binding</keyword>
<feature type="domain" description="Rrn7/TAF1B C-terminal cyclin" evidence="15">
    <location>
        <begin position="255"/>
        <end position="439"/>
    </location>
</feature>
<evidence type="ECO:0000256" key="6">
    <source>
        <dbReference type="ARBA" id="ARBA00022833"/>
    </source>
</evidence>
<keyword evidence="9" id="KW-0804">Transcription</keyword>
<comment type="similarity">
    <text evidence="2">Belongs to the RRN7/TAF1B family.</text>
</comment>
<dbReference type="GO" id="GO:0008270">
    <property type="term" value="F:zinc ion binding"/>
    <property type="evidence" value="ECO:0007669"/>
    <property type="project" value="UniProtKB-KW"/>
</dbReference>
<protein>
    <recommendedName>
        <fullName evidence="3">TATA box-binding protein-associated factor RNA polymerase I subunit B</fullName>
    </recommendedName>
    <alternativeName>
        <fullName evidence="11">TATA box-binding protein-associated factor 1B</fullName>
    </alternativeName>
</protein>
<comment type="subcellular location">
    <subcellularLocation>
        <location evidence="1">Nucleus</location>
        <location evidence="1">Nucleolus</location>
    </subcellularLocation>
</comment>
<dbReference type="InterPro" id="IPR048540">
    <property type="entry name" value="Rrn7_cyclin_N"/>
</dbReference>
<keyword evidence="7" id="KW-0805">Transcription regulation</keyword>
<evidence type="ECO:0000256" key="3">
    <source>
        <dbReference type="ARBA" id="ARBA00018994"/>
    </source>
</evidence>
<accession>A0AAV9S135</accession>
<dbReference type="Proteomes" id="UP001311232">
    <property type="component" value="Unassembled WGS sequence"/>
</dbReference>
<evidence type="ECO:0000256" key="9">
    <source>
        <dbReference type="ARBA" id="ARBA00023163"/>
    </source>
</evidence>
<dbReference type="Pfam" id="PF20644">
    <property type="entry name" value="Rrn7_cyclin_N"/>
    <property type="match status" value="1"/>
</dbReference>
<evidence type="ECO:0000256" key="2">
    <source>
        <dbReference type="ARBA" id="ARBA00006899"/>
    </source>
</evidence>
<evidence type="ECO:0000313" key="17">
    <source>
        <dbReference type="Proteomes" id="UP001311232"/>
    </source>
</evidence>
<keyword evidence="6" id="KW-0862">Zinc</keyword>
<evidence type="ECO:0000259" key="13">
    <source>
        <dbReference type="Pfam" id="PF11781"/>
    </source>
</evidence>
<gene>
    <name evidence="16" type="ORF">CRENBAI_012757</name>
</gene>
<dbReference type="Pfam" id="PF11781">
    <property type="entry name" value="Zn_ribbon_RRN7"/>
    <property type="match status" value="1"/>
</dbReference>
<evidence type="ECO:0000256" key="10">
    <source>
        <dbReference type="ARBA" id="ARBA00023242"/>
    </source>
</evidence>
<dbReference type="InterPro" id="IPR021752">
    <property type="entry name" value="TF_Rrn7_Zf"/>
</dbReference>
<keyword evidence="17" id="KW-1185">Reference proteome</keyword>
<dbReference type="PANTHER" id="PTHR31576:SF2">
    <property type="entry name" value="TATA BOX-BINDING PROTEIN-ASSOCIATED FACTOR RNA POLYMERASE I SUBUNIT B"/>
    <property type="match status" value="1"/>
</dbReference>
<organism evidence="16 17">
    <name type="scientific">Crenichthys baileyi</name>
    <name type="common">White River springfish</name>
    <dbReference type="NCBI Taxonomy" id="28760"/>
    <lineage>
        <taxon>Eukaryota</taxon>
        <taxon>Metazoa</taxon>
        <taxon>Chordata</taxon>
        <taxon>Craniata</taxon>
        <taxon>Vertebrata</taxon>
        <taxon>Euteleostomi</taxon>
        <taxon>Actinopterygii</taxon>
        <taxon>Neopterygii</taxon>
        <taxon>Teleostei</taxon>
        <taxon>Neoteleostei</taxon>
        <taxon>Acanthomorphata</taxon>
        <taxon>Ovalentaria</taxon>
        <taxon>Atherinomorphae</taxon>
        <taxon>Cyprinodontiformes</taxon>
        <taxon>Goodeidae</taxon>
        <taxon>Crenichthys</taxon>
    </lineage>
</organism>